<dbReference type="EMBL" id="ML986509">
    <property type="protein sequence ID" value="KAF2273493.1"/>
    <property type="molecule type" value="Genomic_DNA"/>
</dbReference>
<name>A0A6A6JBD7_WESOR</name>
<proteinExistence type="predicted"/>
<organism evidence="1 2">
    <name type="scientific">Westerdykella ornata</name>
    <dbReference type="NCBI Taxonomy" id="318751"/>
    <lineage>
        <taxon>Eukaryota</taxon>
        <taxon>Fungi</taxon>
        <taxon>Dikarya</taxon>
        <taxon>Ascomycota</taxon>
        <taxon>Pezizomycotina</taxon>
        <taxon>Dothideomycetes</taxon>
        <taxon>Pleosporomycetidae</taxon>
        <taxon>Pleosporales</taxon>
        <taxon>Sporormiaceae</taxon>
        <taxon>Westerdykella</taxon>
    </lineage>
</organism>
<accession>A0A6A6JBD7</accession>
<evidence type="ECO:0000313" key="2">
    <source>
        <dbReference type="Proteomes" id="UP000800097"/>
    </source>
</evidence>
<reference evidence="1" key="1">
    <citation type="journal article" date="2020" name="Stud. Mycol.">
        <title>101 Dothideomycetes genomes: a test case for predicting lifestyles and emergence of pathogens.</title>
        <authorList>
            <person name="Haridas S."/>
            <person name="Albert R."/>
            <person name="Binder M."/>
            <person name="Bloem J."/>
            <person name="Labutti K."/>
            <person name="Salamov A."/>
            <person name="Andreopoulos B."/>
            <person name="Baker S."/>
            <person name="Barry K."/>
            <person name="Bills G."/>
            <person name="Bluhm B."/>
            <person name="Cannon C."/>
            <person name="Castanera R."/>
            <person name="Culley D."/>
            <person name="Daum C."/>
            <person name="Ezra D."/>
            <person name="Gonzalez J."/>
            <person name="Henrissat B."/>
            <person name="Kuo A."/>
            <person name="Liang C."/>
            <person name="Lipzen A."/>
            <person name="Lutzoni F."/>
            <person name="Magnuson J."/>
            <person name="Mondo S."/>
            <person name="Nolan M."/>
            <person name="Ohm R."/>
            <person name="Pangilinan J."/>
            <person name="Park H.-J."/>
            <person name="Ramirez L."/>
            <person name="Alfaro M."/>
            <person name="Sun H."/>
            <person name="Tritt A."/>
            <person name="Yoshinaga Y."/>
            <person name="Zwiers L.-H."/>
            <person name="Turgeon B."/>
            <person name="Goodwin S."/>
            <person name="Spatafora J."/>
            <person name="Crous P."/>
            <person name="Grigoriev I."/>
        </authorList>
    </citation>
    <scope>NUCLEOTIDE SEQUENCE</scope>
    <source>
        <strain evidence="1">CBS 379.55</strain>
    </source>
</reference>
<dbReference type="Proteomes" id="UP000800097">
    <property type="component" value="Unassembled WGS sequence"/>
</dbReference>
<dbReference type="GeneID" id="54549082"/>
<gene>
    <name evidence="1" type="ORF">EI97DRAFT_383389</name>
</gene>
<evidence type="ECO:0000313" key="1">
    <source>
        <dbReference type="EMBL" id="KAF2273493.1"/>
    </source>
</evidence>
<dbReference type="RefSeq" id="XP_033651032.1">
    <property type="nucleotide sequence ID" value="XM_033795907.1"/>
</dbReference>
<sequence>VKRPLRPNFVAAARYIKSFFYGKDFVWAAIGGLVMLCLGHHRREMFDIHIVYDVADYRRMKLKLEADRRATLPDGMNSLLPSKVLLRTGRFVKDPGCTEDLDVEINLVPSGEDLKRYTCFLALMVVRKPLNAPQ</sequence>
<protein>
    <submittedName>
        <fullName evidence="1">Uncharacterized protein</fullName>
    </submittedName>
</protein>
<dbReference type="OrthoDB" id="10066232at2759"/>
<feature type="non-terminal residue" evidence="1">
    <location>
        <position position="1"/>
    </location>
</feature>
<dbReference type="AlphaFoldDB" id="A0A6A6JBD7"/>
<keyword evidence="2" id="KW-1185">Reference proteome</keyword>